<sequence>MNSTTDNITTHHNAIFFLSTFPRKQTPDQIFLSYVFHSINRICLSLLSASVGRYSRKLAFLSSDVTLRFWVLGGWRILISLRMYTVGRLGSYISKGVYTVSGPFHPFGGAVDIIVVEQQDGSFKSSPWYVRFGKFQGVLKAKEKVVNISVDGVQADFHMYLDSKGEAYFLKEVDVEEGGGDSGFSPSSSGEDTDGQSGGDKRPMKSKTFDANGSNLVTQIDITNGKILTRTNSRRSRILGLVFGRKSTREEKDGSNVVAADSLKRAEIAADLLELKWSTNLASSRYKKMITSQSAPERLGREEDEVVDSPLNDNKVSSLNPPMLKEETGIHDNGTANSSWDGLPKLDSSDDGVEMLSLSSKQILGTSSSGESGLQENYDLDSRTVREVYKLRSADSDHDENSKGFISEATSRNPDSAEFNVGPNIKLDEEQVFKEESGAATLEAFSYSEMVEAGDSGGKTHETLCVSCEGEEACVHAKMLHEIAEMISEVQCGQDTSLLVAKEHLDHPEIFLDGNCGNLFNEAQIRGSEGTCSKSSGNSNVAETYAHMVIVEEINSEESCSVYTVSGFDNSISQVQDGEKSRENPVADSLEFTVDNFSIGPLAVSLSEVFDEEQLLFGDIDDFNQGETKCTESSPSNQLEYGNLSPDASKYSEAVIEALKPDDKSHLSSDKCIQQNALNDVEDFREKTIVVSSCINIPRSKHAGEEFRRMAESLPNMWSQSNDMVVDGFHHPLGYSLDANPESSKLTPLGEDFPSPVKSDADKQAQPTVEDAQTSEELKSGSANPAVGNQTEGIDATNGSWRVWPFRFKKSRSMEAIQPAQNSTVISNAENALEGSTGMVGEKDGLKPKVKSKKVRVLTPTPEQLASLNLKEGRNIVNFTFSTSMLGPQQVDARIYLWKWDTRVVISDVDGTITKSDVLGQFMPMVGMDWSQTGVAHLFSAIKENGYQLLFLSARAISQAYNTRRFLFNLKQDGKALPDGPVVISPDGLFPSLYREVIRRAPHEFKIGCLEDIKALFPSDRNPFYAGFGNRDTDEFSYIKVGIPKGKIFIINPKGEVVVNRRVDSKSYATLQTLVQEMFPPISSSEQQV</sequence>
<gene>
    <name evidence="1" type="ORF">RHMOL_Rhmol06G0060800</name>
</gene>
<comment type="caution">
    <text evidence="1">The sequence shown here is derived from an EMBL/GenBank/DDBJ whole genome shotgun (WGS) entry which is preliminary data.</text>
</comment>
<evidence type="ECO:0000313" key="1">
    <source>
        <dbReference type="EMBL" id="KAI8549894.1"/>
    </source>
</evidence>
<reference evidence="1" key="1">
    <citation type="submission" date="2022-02" db="EMBL/GenBank/DDBJ databases">
        <title>Plant Genome Project.</title>
        <authorList>
            <person name="Zhang R.-G."/>
        </authorList>
    </citation>
    <scope>NUCLEOTIDE SEQUENCE</scope>
    <source>
        <strain evidence="1">AT1</strain>
    </source>
</reference>
<organism evidence="1 2">
    <name type="scientific">Rhododendron molle</name>
    <name type="common">Chinese azalea</name>
    <name type="synonym">Azalea mollis</name>
    <dbReference type="NCBI Taxonomy" id="49168"/>
    <lineage>
        <taxon>Eukaryota</taxon>
        <taxon>Viridiplantae</taxon>
        <taxon>Streptophyta</taxon>
        <taxon>Embryophyta</taxon>
        <taxon>Tracheophyta</taxon>
        <taxon>Spermatophyta</taxon>
        <taxon>Magnoliopsida</taxon>
        <taxon>eudicotyledons</taxon>
        <taxon>Gunneridae</taxon>
        <taxon>Pentapetalae</taxon>
        <taxon>asterids</taxon>
        <taxon>Ericales</taxon>
        <taxon>Ericaceae</taxon>
        <taxon>Ericoideae</taxon>
        <taxon>Rhodoreae</taxon>
        <taxon>Rhododendron</taxon>
    </lineage>
</organism>
<proteinExistence type="predicted"/>
<name>A0ACC0NAS6_RHOML</name>
<keyword evidence="2" id="KW-1185">Reference proteome</keyword>
<dbReference type="EMBL" id="CM046393">
    <property type="protein sequence ID" value="KAI8549894.1"/>
    <property type="molecule type" value="Genomic_DNA"/>
</dbReference>
<evidence type="ECO:0000313" key="2">
    <source>
        <dbReference type="Proteomes" id="UP001062846"/>
    </source>
</evidence>
<dbReference type="Proteomes" id="UP001062846">
    <property type="component" value="Chromosome 6"/>
</dbReference>
<accession>A0ACC0NAS6</accession>
<protein>
    <submittedName>
        <fullName evidence="1">Uncharacterized protein</fullName>
    </submittedName>
</protein>